<proteinExistence type="predicted"/>
<gene>
    <name evidence="3" type="ORF">DXX99_04370</name>
</gene>
<dbReference type="PANTHER" id="PTHR45947">
    <property type="entry name" value="SULFOQUINOVOSYL TRANSFERASE SQD2"/>
    <property type="match status" value="1"/>
</dbReference>
<dbReference type="InterPro" id="IPR028098">
    <property type="entry name" value="Glyco_trans_4-like_N"/>
</dbReference>
<organism evidence="3 4">
    <name type="scientific">Ammonifex thiophilus</name>
    <dbReference type="NCBI Taxonomy" id="444093"/>
    <lineage>
        <taxon>Bacteria</taxon>
        <taxon>Bacillati</taxon>
        <taxon>Bacillota</taxon>
        <taxon>Clostridia</taxon>
        <taxon>Thermoanaerobacterales</taxon>
        <taxon>Thermoanaerobacteraceae</taxon>
        <taxon>Ammonifex</taxon>
    </lineage>
</organism>
<dbReference type="SUPFAM" id="SSF53756">
    <property type="entry name" value="UDP-Glycosyltransferase/glycogen phosphorylase"/>
    <property type="match status" value="1"/>
</dbReference>
<feature type="domain" description="Glycosyltransferase subfamily 4-like N-terminal" evidence="2">
    <location>
        <begin position="14"/>
        <end position="179"/>
    </location>
</feature>
<evidence type="ECO:0000313" key="3">
    <source>
        <dbReference type="EMBL" id="RDV84070.1"/>
    </source>
</evidence>
<dbReference type="Gene3D" id="3.40.50.2000">
    <property type="entry name" value="Glycogen Phosphorylase B"/>
    <property type="match status" value="2"/>
</dbReference>
<dbReference type="Pfam" id="PF00534">
    <property type="entry name" value="Glycos_transf_1"/>
    <property type="match status" value="1"/>
</dbReference>
<reference evidence="3 4" key="1">
    <citation type="submission" date="2018-08" db="EMBL/GenBank/DDBJ databases">
        <title>Form III RuBisCO-mediated autotrophy in Thermodesulfobium bacteria.</title>
        <authorList>
            <person name="Toshchakov S.V."/>
            <person name="Kublanov I.V."/>
            <person name="Frolov E."/>
            <person name="Bonch-Osmolovskaya E.A."/>
            <person name="Tourova T.P."/>
            <person name="Chernych N.A."/>
            <person name="Lebedinsky A.V."/>
        </authorList>
    </citation>
    <scope>NUCLEOTIDE SEQUENCE [LARGE SCALE GENOMIC DNA]</scope>
    <source>
        <strain evidence="3 4">SR</strain>
    </source>
</reference>
<accession>A0A3D8P6X0</accession>
<dbReference type="CDD" id="cd03817">
    <property type="entry name" value="GT4_UGDG-like"/>
    <property type="match status" value="1"/>
</dbReference>
<dbReference type="OrthoDB" id="9802525at2"/>
<dbReference type="InterPro" id="IPR001296">
    <property type="entry name" value="Glyco_trans_1"/>
</dbReference>
<keyword evidence="3" id="KW-0808">Transferase</keyword>
<name>A0A3D8P6X0_9THEO</name>
<dbReference type="EMBL" id="QSLN01000003">
    <property type="protein sequence ID" value="RDV84070.1"/>
    <property type="molecule type" value="Genomic_DNA"/>
</dbReference>
<evidence type="ECO:0000259" key="1">
    <source>
        <dbReference type="Pfam" id="PF00534"/>
    </source>
</evidence>
<dbReference type="Pfam" id="PF13439">
    <property type="entry name" value="Glyco_transf_4"/>
    <property type="match status" value="1"/>
</dbReference>
<dbReference type="RefSeq" id="WP_115792290.1">
    <property type="nucleotide sequence ID" value="NZ_QSLN01000003.1"/>
</dbReference>
<keyword evidence="4" id="KW-1185">Reference proteome</keyword>
<dbReference type="PANTHER" id="PTHR45947:SF3">
    <property type="entry name" value="SULFOQUINOVOSYL TRANSFERASE SQD2"/>
    <property type="match status" value="1"/>
</dbReference>
<dbReference type="GO" id="GO:0016757">
    <property type="term" value="F:glycosyltransferase activity"/>
    <property type="evidence" value="ECO:0007669"/>
    <property type="project" value="InterPro"/>
</dbReference>
<protein>
    <submittedName>
        <fullName evidence="3">Glycosyltransferase family 4 protein</fullName>
    </submittedName>
</protein>
<sequence length="390" mass="44050">MRVGIFADSYLPYVSGVVRSIETFREELEKRGVTFFLFVPWYPGCQKEPNIFRFWALPAPTNPDFTLPLPFSPRLGSTLRSLKLDLIHVHGPFLMGSLGARWARRLNLPLVFTYHTLYEAYVHYFPFLRSWARVLTRRYTVNFCNRCHLVLAPSQAIKSYLEQNGVRVPVEVLPTGIKLSSFRGGDRVGFRLNFNLPSEDKVLVYVGRLGEEKNLRFLLRSFALVKQEFRAVRLVLVGGGPQREELEKLARSLGIGQEVVFTGPLPPDKVKDAYAAADLFVIASLTETQGLVVGEAKAAGLPVVGVEANGVKEMVRHGMDGFLTPPDEKAFAAAVIRLLSDEELYRKFKQEALRGAEELSSERQAERLLGLYRQLLARRDKIHEKGRSKA</sequence>
<comment type="caution">
    <text evidence="3">The sequence shown here is derived from an EMBL/GenBank/DDBJ whole genome shotgun (WGS) entry which is preliminary data.</text>
</comment>
<dbReference type="Proteomes" id="UP000256329">
    <property type="component" value="Unassembled WGS sequence"/>
</dbReference>
<evidence type="ECO:0000259" key="2">
    <source>
        <dbReference type="Pfam" id="PF13439"/>
    </source>
</evidence>
<dbReference type="AlphaFoldDB" id="A0A3D8P6X0"/>
<dbReference type="InterPro" id="IPR050194">
    <property type="entry name" value="Glycosyltransferase_grp1"/>
</dbReference>
<feature type="domain" description="Glycosyl transferase family 1" evidence="1">
    <location>
        <begin position="195"/>
        <end position="352"/>
    </location>
</feature>
<evidence type="ECO:0000313" key="4">
    <source>
        <dbReference type="Proteomes" id="UP000256329"/>
    </source>
</evidence>